<dbReference type="Proteomes" id="UP000095401">
    <property type="component" value="Chromosome"/>
</dbReference>
<keyword evidence="3" id="KW-1185">Reference proteome</keyword>
<feature type="compositionally biased region" description="Polar residues" evidence="1">
    <location>
        <begin position="85"/>
        <end position="98"/>
    </location>
</feature>
<evidence type="ECO:0000313" key="2">
    <source>
        <dbReference type="EMBL" id="AOU97150.1"/>
    </source>
</evidence>
<dbReference type="KEGG" id="aprs:BI364_03255"/>
<protein>
    <submittedName>
        <fullName evidence="2">Uncharacterized protein</fullName>
    </submittedName>
</protein>
<dbReference type="EMBL" id="CP017415">
    <property type="protein sequence ID" value="AOU97150.1"/>
    <property type="molecule type" value="Genomic_DNA"/>
</dbReference>
<feature type="region of interest" description="Disordered" evidence="1">
    <location>
        <begin position="78"/>
        <end position="142"/>
    </location>
</feature>
<reference evidence="3" key="1">
    <citation type="submission" date="2016-09" db="EMBL/GenBank/DDBJ databases">
        <title>Acidihalobacter prosperus F5.</title>
        <authorList>
            <person name="Khaleque H.N."/>
            <person name="Ramsay J.P."/>
            <person name="Kaksonen A.H."/>
            <person name="Boxall N.J."/>
            <person name="Watkin E.L.J."/>
        </authorList>
    </citation>
    <scope>NUCLEOTIDE SEQUENCE [LARGE SCALE GENOMIC DNA]</scope>
    <source>
        <strain evidence="3">F5</strain>
    </source>
</reference>
<dbReference type="RefSeq" id="WP_070077538.1">
    <property type="nucleotide sequence ID" value="NZ_CP017415.1"/>
</dbReference>
<evidence type="ECO:0000256" key="1">
    <source>
        <dbReference type="SAM" id="MobiDB-lite"/>
    </source>
</evidence>
<evidence type="ECO:0000313" key="3">
    <source>
        <dbReference type="Proteomes" id="UP000095401"/>
    </source>
</evidence>
<gene>
    <name evidence="2" type="ORF">BI364_03255</name>
</gene>
<organism evidence="2 3">
    <name type="scientific">Acidihalobacter yilgarnensis</name>
    <dbReference type="NCBI Taxonomy" id="2819280"/>
    <lineage>
        <taxon>Bacteria</taxon>
        <taxon>Pseudomonadati</taxon>
        <taxon>Pseudomonadota</taxon>
        <taxon>Gammaproteobacteria</taxon>
        <taxon>Chromatiales</taxon>
        <taxon>Ectothiorhodospiraceae</taxon>
        <taxon>Acidihalobacter</taxon>
    </lineage>
</organism>
<accession>A0A1D8IL01</accession>
<sequence>MSENPIWCGYLEAGSKSTPVVLDQRLNTGKPDTIYLFNQTRNTFLEYKREIVDAKLRELEEGETNVGALKAAFNEARKEFRPRTSRAQTIAERSTTAVKTAPDEPSEDSLVDEFVTVVDDPDSDAEEDEDEDEDDDWDEDDD</sequence>
<feature type="compositionally biased region" description="Acidic residues" evidence="1">
    <location>
        <begin position="119"/>
        <end position="142"/>
    </location>
</feature>
<proteinExistence type="predicted"/>
<name>A0A1D8IL01_9GAMM</name>
<dbReference type="AlphaFoldDB" id="A0A1D8IL01"/>